<name>A0AAU9IGQ3_9CILI</name>
<keyword evidence="7 10" id="KW-0863">Zinc-finger</keyword>
<evidence type="ECO:0000256" key="10">
    <source>
        <dbReference type="PROSITE-ProRule" id="PRU00455"/>
    </source>
</evidence>
<feature type="domain" description="SIAH-type" evidence="12">
    <location>
        <begin position="72"/>
        <end position="131"/>
    </location>
</feature>
<dbReference type="GO" id="GO:0005737">
    <property type="term" value="C:cytoplasm"/>
    <property type="evidence" value="ECO:0007669"/>
    <property type="project" value="TreeGrafter"/>
</dbReference>
<evidence type="ECO:0000256" key="5">
    <source>
        <dbReference type="ARBA" id="ARBA00022679"/>
    </source>
</evidence>
<sequence length="276" mass="32031">MVDNSSTLIVDKQLLESCLQCPICFEYFTIPIYQCDSGHSICDRCSQRTQKCPSCREPIGRKLRNYHLEQQLYQCEYTCQFSGCNERVKLSGRLEHEEECRHNPNFQCLLTNCKWKGQLDSLLTHLNSKHKIPHYDITGNTAEYSSRLRSSSLPPTAGCVKLLHTFYLAEDQTCTILTYIFMDSMKNLFYPQFRTLGKSPAKFNLKIWNTDSDENDEIVIAGMAKTAKSSLDEEREKKQCVALDLESLINRFAFQDKVERGHKLLHYRLTIEQKEV</sequence>
<dbReference type="GO" id="GO:0061630">
    <property type="term" value="F:ubiquitin protein ligase activity"/>
    <property type="evidence" value="ECO:0007669"/>
    <property type="project" value="UniProtKB-EC"/>
</dbReference>
<evidence type="ECO:0000256" key="7">
    <source>
        <dbReference type="ARBA" id="ARBA00022771"/>
    </source>
</evidence>
<dbReference type="PROSITE" id="PS50089">
    <property type="entry name" value="ZF_RING_2"/>
    <property type="match status" value="1"/>
</dbReference>
<evidence type="ECO:0000259" key="12">
    <source>
        <dbReference type="PROSITE" id="PS51081"/>
    </source>
</evidence>
<dbReference type="GO" id="GO:0031624">
    <property type="term" value="F:ubiquitin conjugating enzyme binding"/>
    <property type="evidence" value="ECO:0007669"/>
    <property type="project" value="TreeGrafter"/>
</dbReference>
<organism evidence="13 14">
    <name type="scientific">Blepharisma stoltei</name>
    <dbReference type="NCBI Taxonomy" id="1481888"/>
    <lineage>
        <taxon>Eukaryota</taxon>
        <taxon>Sar</taxon>
        <taxon>Alveolata</taxon>
        <taxon>Ciliophora</taxon>
        <taxon>Postciliodesmatophora</taxon>
        <taxon>Heterotrichea</taxon>
        <taxon>Heterotrichida</taxon>
        <taxon>Blepharismidae</taxon>
        <taxon>Blepharisma</taxon>
    </lineage>
</organism>
<comment type="catalytic activity">
    <reaction evidence="1">
        <text>S-ubiquitinyl-[E2 ubiquitin-conjugating enzyme]-L-cysteine + [acceptor protein]-L-lysine = [E2 ubiquitin-conjugating enzyme]-L-cysteine + N(6)-ubiquitinyl-[acceptor protein]-L-lysine.</text>
        <dbReference type="EC" id="2.3.2.27"/>
    </reaction>
</comment>
<comment type="caution">
    <text evidence="13">The sequence shown here is derived from an EMBL/GenBank/DDBJ whole genome shotgun (WGS) entry which is preliminary data.</text>
</comment>
<evidence type="ECO:0000256" key="6">
    <source>
        <dbReference type="ARBA" id="ARBA00022723"/>
    </source>
</evidence>
<evidence type="ECO:0000256" key="2">
    <source>
        <dbReference type="ARBA" id="ARBA00004906"/>
    </source>
</evidence>
<dbReference type="Pfam" id="PF21361">
    <property type="entry name" value="Sina_ZnF"/>
    <property type="match status" value="1"/>
</dbReference>
<keyword evidence="8" id="KW-0833">Ubl conjugation pathway</keyword>
<evidence type="ECO:0000256" key="1">
    <source>
        <dbReference type="ARBA" id="ARBA00000900"/>
    </source>
</evidence>
<reference evidence="13" key="1">
    <citation type="submission" date="2021-09" db="EMBL/GenBank/DDBJ databases">
        <authorList>
            <consortium name="AG Swart"/>
            <person name="Singh M."/>
            <person name="Singh A."/>
            <person name="Seah K."/>
            <person name="Emmerich C."/>
        </authorList>
    </citation>
    <scope>NUCLEOTIDE SEQUENCE</scope>
    <source>
        <strain evidence="13">ATCC30299</strain>
    </source>
</reference>
<evidence type="ECO:0000256" key="4">
    <source>
        <dbReference type="ARBA" id="ARBA00012483"/>
    </source>
</evidence>
<dbReference type="PANTHER" id="PTHR45877:SF2">
    <property type="entry name" value="E3 UBIQUITIN-PROTEIN LIGASE SINA-RELATED"/>
    <property type="match status" value="1"/>
</dbReference>
<keyword evidence="5" id="KW-0808">Transferase</keyword>
<dbReference type="InterPro" id="IPR001841">
    <property type="entry name" value="Znf_RING"/>
</dbReference>
<keyword evidence="14" id="KW-1185">Reference proteome</keyword>
<keyword evidence="6" id="KW-0479">Metal-binding</keyword>
<keyword evidence="9" id="KW-0862">Zinc</keyword>
<evidence type="ECO:0000256" key="9">
    <source>
        <dbReference type="ARBA" id="ARBA00022833"/>
    </source>
</evidence>
<evidence type="ECO:0000256" key="3">
    <source>
        <dbReference type="ARBA" id="ARBA00009119"/>
    </source>
</evidence>
<evidence type="ECO:0000256" key="8">
    <source>
        <dbReference type="ARBA" id="ARBA00022786"/>
    </source>
</evidence>
<protein>
    <recommendedName>
        <fullName evidence="4">RING-type E3 ubiquitin transferase</fullName>
        <ecNumber evidence="4">2.3.2.27</ecNumber>
    </recommendedName>
</protein>
<dbReference type="InterPro" id="IPR013083">
    <property type="entry name" value="Znf_RING/FYVE/PHD"/>
</dbReference>
<evidence type="ECO:0000313" key="14">
    <source>
        <dbReference type="Proteomes" id="UP001162131"/>
    </source>
</evidence>
<dbReference type="InterPro" id="IPR004162">
    <property type="entry name" value="SINA-like_animal"/>
</dbReference>
<gene>
    <name evidence="13" type="ORF">BSTOLATCC_MIC9902</name>
</gene>
<feature type="domain" description="RING-type" evidence="11">
    <location>
        <begin position="21"/>
        <end position="56"/>
    </location>
</feature>
<comment type="similarity">
    <text evidence="3">Belongs to the SINA (Seven in absentia) family.</text>
</comment>
<dbReference type="Pfam" id="PF21362">
    <property type="entry name" value="Sina_RING"/>
    <property type="match status" value="1"/>
</dbReference>
<proteinExistence type="inferred from homology"/>
<evidence type="ECO:0000313" key="13">
    <source>
        <dbReference type="EMBL" id="CAG9314105.1"/>
    </source>
</evidence>
<evidence type="ECO:0000259" key="11">
    <source>
        <dbReference type="PROSITE" id="PS50089"/>
    </source>
</evidence>
<dbReference type="PANTHER" id="PTHR45877">
    <property type="entry name" value="E3 UBIQUITIN-PROTEIN LIGASE SIAH2"/>
    <property type="match status" value="1"/>
</dbReference>
<dbReference type="Gene3D" id="3.30.40.10">
    <property type="entry name" value="Zinc/RING finger domain, C3HC4 (zinc finger)"/>
    <property type="match status" value="2"/>
</dbReference>
<dbReference type="GO" id="GO:0008270">
    <property type="term" value="F:zinc ion binding"/>
    <property type="evidence" value="ECO:0007669"/>
    <property type="project" value="UniProtKB-KW"/>
</dbReference>
<comment type="pathway">
    <text evidence="2">Protein modification; protein ubiquitination.</text>
</comment>
<dbReference type="InterPro" id="IPR013010">
    <property type="entry name" value="Znf_SIAH"/>
</dbReference>
<dbReference type="EMBL" id="CAJZBQ010000011">
    <property type="protein sequence ID" value="CAG9314105.1"/>
    <property type="molecule type" value="Genomic_DNA"/>
</dbReference>
<dbReference type="Proteomes" id="UP001162131">
    <property type="component" value="Unassembled WGS sequence"/>
</dbReference>
<dbReference type="PROSITE" id="PS51081">
    <property type="entry name" value="ZF_SIAH"/>
    <property type="match status" value="1"/>
</dbReference>
<dbReference type="SUPFAM" id="SSF49599">
    <property type="entry name" value="TRAF domain-like"/>
    <property type="match status" value="1"/>
</dbReference>
<dbReference type="InterPro" id="IPR049548">
    <property type="entry name" value="Sina-like_RING"/>
</dbReference>
<dbReference type="AlphaFoldDB" id="A0AAU9IGQ3"/>
<dbReference type="SUPFAM" id="SSF57850">
    <property type="entry name" value="RING/U-box"/>
    <property type="match status" value="1"/>
</dbReference>
<dbReference type="EC" id="2.3.2.27" evidence="4"/>
<dbReference type="GO" id="GO:0043161">
    <property type="term" value="P:proteasome-mediated ubiquitin-dependent protein catabolic process"/>
    <property type="evidence" value="ECO:0007669"/>
    <property type="project" value="TreeGrafter"/>
</dbReference>
<accession>A0AAU9IGQ3</accession>